<evidence type="ECO:0000256" key="9">
    <source>
        <dbReference type="RuleBase" id="RU003884"/>
    </source>
</evidence>
<keyword evidence="3 9" id="KW-0813">Transport</keyword>
<dbReference type="Gene3D" id="2.60.40.2070">
    <property type="match status" value="1"/>
</dbReference>
<keyword evidence="5 9" id="KW-0812">Transmembrane</keyword>
<dbReference type="InterPro" id="IPR025949">
    <property type="entry name" value="PapC-like_C"/>
</dbReference>
<evidence type="ECO:0000256" key="4">
    <source>
        <dbReference type="ARBA" id="ARBA00022452"/>
    </source>
</evidence>
<feature type="compositionally biased region" description="Low complexity" evidence="10">
    <location>
        <begin position="570"/>
        <end position="581"/>
    </location>
</feature>
<evidence type="ECO:0000313" key="14">
    <source>
        <dbReference type="EMBL" id="HBH7042601.1"/>
    </source>
</evidence>
<keyword evidence="4" id="KW-1134">Transmembrane beta strand</keyword>
<dbReference type="InterPro" id="IPR025885">
    <property type="entry name" value="PapC_N"/>
</dbReference>
<dbReference type="SUPFAM" id="SSF141729">
    <property type="entry name" value="FimD N-terminal domain-like"/>
    <property type="match status" value="1"/>
</dbReference>
<dbReference type="InterPro" id="IPR000015">
    <property type="entry name" value="Fimb_usher"/>
</dbReference>
<keyword evidence="6 11" id="KW-0732">Signal</keyword>
<reference evidence="14" key="2">
    <citation type="submission" date="2021-07" db="EMBL/GenBank/DDBJ databases">
        <authorList>
            <consortium name="NCBI Pathogen Detection Project"/>
        </authorList>
    </citation>
    <scope>NUCLEOTIDE SEQUENCE</scope>
    <source>
        <strain evidence="14">91871</strain>
    </source>
</reference>
<comment type="caution">
    <text evidence="14">The sequence shown here is derived from an EMBL/GenBank/DDBJ whole genome shotgun (WGS) entry which is preliminary data.</text>
</comment>
<feature type="domain" description="PapC N-terminal" evidence="13">
    <location>
        <begin position="23"/>
        <end position="162"/>
    </location>
</feature>
<dbReference type="Pfam" id="PF13954">
    <property type="entry name" value="PapC_N"/>
    <property type="match status" value="1"/>
</dbReference>
<dbReference type="GO" id="GO:0009297">
    <property type="term" value="P:pilus assembly"/>
    <property type="evidence" value="ECO:0007669"/>
    <property type="project" value="InterPro"/>
</dbReference>
<dbReference type="Gene3D" id="2.60.40.2610">
    <property type="entry name" value="Outer membrane usher protein FimD, plug domain"/>
    <property type="match status" value="1"/>
</dbReference>
<feature type="chain" id="PRO_5040394785" evidence="11">
    <location>
        <begin position="22"/>
        <end position="815"/>
    </location>
</feature>
<comment type="similarity">
    <text evidence="2 9">Belongs to the fimbrial export usher family.</text>
</comment>
<feature type="region of interest" description="Disordered" evidence="10">
    <location>
        <begin position="570"/>
        <end position="602"/>
    </location>
</feature>
<accession>A0A9P4DH84</accession>
<dbReference type="PANTHER" id="PTHR30451">
    <property type="entry name" value="OUTER MEMBRANE USHER PROTEIN"/>
    <property type="match status" value="1"/>
</dbReference>
<dbReference type="InterPro" id="IPR037224">
    <property type="entry name" value="PapC_N_sf"/>
</dbReference>
<dbReference type="Gene3D" id="3.10.20.410">
    <property type="match status" value="1"/>
</dbReference>
<dbReference type="Gene3D" id="2.60.40.3110">
    <property type="match status" value="1"/>
</dbReference>
<sequence length="815" mass="89310">MNTCKVVAYGCGLLLSFSTLAVEFNLNVLDKSMRSSVDLSLLKDDFSIAPGNYFVTIAVNKNQISSGRQLSWGKKGEGVAVCIPTDLAEQLGLKEKILRSLPMQNNCVDFTAYADIAFTLDIANQHLDISIPQVLMAWKSESWMPPSTWDHGVNGLLFDYNLFASTYRPDQGASTENINSYGTSGLNMGAWRLRSDYQISQNRNEKNTQTTRSISRTYLFRPLPSLGAKLTLGETDLSSNIFDGFSYNGAALASDDRMLPWELRGYAPQISGIAQTNATVTVSHSGRVIYQTKVAPGPFVITDLNQSVQGTLDVKITEEDGRTNTFQVSAASTPFLTREGQVRYKIAAGRARPDISHHVIDETFASGEASWGILSNTSLYGGILAGGSDYRSAALGIGQNMLWLGALSFDVTRASSTFDDGHQENGLSYRLNYSKRFDATNSQISLAAYRFSEREFHSYANFIAHQYNNADTQDEKQTVSIAFNQPIDPLRMNLYVSALRQQWWDGDSSTTASVTAGFNFDVGEWKGLSLSTSFSTTHYEESDNDKQVYVSLSVPFDFGRRLNYDMRNSSNTTNTLSWNDSSDPRNTWGVSAGTATDKPDNGAQFRGNYQHTTPAGELQFSGSYAASDYTSVSASWSGSMTATRNGIALHRRSFGNEPRVMIGADGIADIPVQSDINRTNSFGFAVVPMISSYQPSTIAVNMNDLPDGVTVDETITRQTWTEGAIGYKALISRAGKNITVAIRMENGDYPPLGAIVRHIASNTEVGMVSEEGHAWLGGVDSGQHFTVQWGDKKTCTFALPDTLDITTQNLILPCH</sequence>
<feature type="domain" description="PapC-like C-terminal" evidence="12">
    <location>
        <begin position="740"/>
        <end position="798"/>
    </location>
</feature>
<dbReference type="InterPro" id="IPR043142">
    <property type="entry name" value="PapC-like_C_sf"/>
</dbReference>
<dbReference type="EMBL" id="DAESCB010000007">
    <property type="protein sequence ID" value="HBH7042601.1"/>
    <property type="molecule type" value="Genomic_DNA"/>
</dbReference>
<dbReference type="GO" id="GO:0009279">
    <property type="term" value="C:cell outer membrane"/>
    <property type="evidence" value="ECO:0007669"/>
    <property type="project" value="UniProtKB-SubCell"/>
</dbReference>
<dbReference type="Pfam" id="PF13953">
    <property type="entry name" value="PapC_C"/>
    <property type="match status" value="1"/>
</dbReference>
<dbReference type="GO" id="GO:0015473">
    <property type="term" value="F:fimbrial usher porin activity"/>
    <property type="evidence" value="ECO:0007669"/>
    <property type="project" value="InterPro"/>
</dbReference>
<dbReference type="AlphaFoldDB" id="A0A9P4DH84"/>
<evidence type="ECO:0000259" key="13">
    <source>
        <dbReference type="Pfam" id="PF13954"/>
    </source>
</evidence>
<keyword evidence="9" id="KW-1029">Fimbrium biogenesis</keyword>
<dbReference type="PROSITE" id="PS01151">
    <property type="entry name" value="FIMBRIAL_USHER"/>
    <property type="match status" value="1"/>
</dbReference>
<dbReference type="RefSeq" id="WP_102190600.1">
    <property type="nucleotide sequence ID" value="NZ_JADIHH010000004.1"/>
</dbReference>
<dbReference type="PANTHER" id="PTHR30451:SF4">
    <property type="entry name" value="OUTER MEMBRANE USHER PROTEIN YQIG-RELATED"/>
    <property type="match status" value="1"/>
</dbReference>
<evidence type="ECO:0000259" key="12">
    <source>
        <dbReference type="Pfam" id="PF13953"/>
    </source>
</evidence>
<organism evidence="14 15">
    <name type="scientific">Citrobacter freundii</name>
    <dbReference type="NCBI Taxonomy" id="546"/>
    <lineage>
        <taxon>Bacteria</taxon>
        <taxon>Pseudomonadati</taxon>
        <taxon>Pseudomonadota</taxon>
        <taxon>Gammaproteobacteria</taxon>
        <taxon>Enterobacterales</taxon>
        <taxon>Enterobacteriaceae</taxon>
        <taxon>Citrobacter</taxon>
        <taxon>Citrobacter freundii complex</taxon>
    </lineage>
</organism>
<evidence type="ECO:0000256" key="1">
    <source>
        <dbReference type="ARBA" id="ARBA00004571"/>
    </source>
</evidence>
<comment type="subcellular location">
    <subcellularLocation>
        <location evidence="1 9">Cell outer membrane</location>
        <topology evidence="1 9">Multi-pass membrane protein</topology>
    </subcellularLocation>
</comment>
<evidence type="ECO:0000256" key="5">
    <source>
        <dbReference type="ARBA" id="ARBA00022692"/>
    </source>
</evidence>
<dbReference type="InterPro" id="IPR018030">
    <property type="entry name" value="Fimbrial_membr_usher_CS"/>
</dbReference>
<proteinExistence type="inferred from homology"/>
<feature type="signal peptide" evidence="11">
    <location>
        <begin position="1"/>
        <end position="21"/>
    </location>
</feature>
<evidence type="ECO:0000256" key="11">
    <source>
        <dbReference type="SAM" id="SignalP"/>
    </source>
</evidence>
<gene>
    <name evidence="14" type="ORF">KV121_002682</name>
</gene>
<keyword evidence="8 9" id="KW-0998">Cell outer membrane</keyword>
<keyword evidence="7 9" id="KW-0472">Membrane</keyword>
<dbReference type="Pfam" id="PF00577">
    <property type="entry name" value="Usher"/>
    <property type="match status" value="1"/>
</dbReference>
<evidence type="ECO:0000256" key="8">
    <source>
        <dbReference type="ARBA" id="ARBA00023237"/>
    </source>
</evidence>
<reference evidence="14" key="1">
    <citation type="journal article" date="2018" name="Genome Biol.">
        <title>SKESA: strategic k-mer extension for scrupulous assemblies.</title>
        <authorList>
            <person name="Souvorov A."/>
            <person name="Agarwala R."/>
            <person name="Lipman D.J."/>
        </authorList>
    </citation>
    <scope>NUCLEOTIDE SEQUENCE</scope>
    <source>
        <strain evidence="14">91871</strain>
    </source>
</reference>
<evidence type="ECO:0000256" key="10">
    <source>
        <dbReference type="SAM" id="MobiDB-lite"/>
    </source>
</evidence>
<evidence type="ECO:0000256" key="6">
    <source>
        <dbReference type="ARBA" id="ARBA00022729"/>
    </source>
</evidence>
<evidence type="ECO:0000313" key="15">
    <source>
        <dbReference type="Proteomes" id="UP000885148"/>
    </source>
</evidence>
<dbReference type="Proteomes" id="UP000885148">
    <property type="component" value="Unassembled WGS sequence"/>
</dbReference>
<evidence type="ECO:0000256" key="2">
    <source>
        <dbReference type="ARBA" id="ARBA00008064"/>
    </source>
</evidence>
<dbReference type="InterPro" id="IPR042186">
    <property type="entry name" value="FimD_plug_dom"/>
</dbReference>
<evidence type="ECO:0000256" key="3">
    <source>
        <dbReference type="ARBA" id="ARBA00022448"/>
    </source>
</evidence>
<evidence type="ECO:0000256" key="7">
    <source>
        <dbReference type="ARBA" id="ARBA00023136"/>
    </source>
</evidence>
<protein>
    <submittedName>
        <fullName evidence="14">Fimbrial biogenesis outer membrane usher protein</fullName>
    </submittedName>
</protein>
<name>A0A9P4DH84_CITFR</name>